<dbReference type="NCBIfam" id="TIGR00231">
    <property type="entry name" value="small_GTP"/>
    <property type="match status" value="1"/>
</dbReference>
<dbReference type="PRINTS" id="PR00326">
    <property type="entry name" value="GTP1OBG"/>
</dbReference>
<evidence type="ECO:0000256" key="2">
    <source>
        <dbReference type="ARBA" id="ARBA00022741"/>
    </source>
</evidence>
<dbReference type="InterPro" id="IPR027417">
    <property type="entry name" value="P-loop_NTPase"/>
</dbReference>
<dbReference type="GO" id="GO:0000028">
    <property type="term" value="P:ribosomal small subunit assembly"/>
    <property type="evidence" value="ECO:0007669"/>
    <property type="project" value="TreeGrafter"/>
</dbReference>
<dbReference type="PANTHER" id="PTHR42698:SF1">
    <property type="entry name" value="GTPASE ERA, MITOCHONDRIAL"/>
    <property type="match status" value="1"/>
</dbReference>
<comment type="similarity">
    <text evidence="1">Belongs to the TRAFAC class TrmE-Era-EngA-EngB-Septin-like GTPase superfamily. Era GTPase family.</text>
</comment>
<feature type="domain" description="KH type-2" evidence="6">
    <location>
        <begin position="230"/>
        <end position="290"/>
    </location>
</feature>
<evidence type="ECO:0000259" key="5">
    <source>
        <dbReference type="Pfam" id="PF01926"/>
    </source>
</evidence>
<dbReference type="PANTHER" id="PTHR42698">
    <property type="entry name" value="GTPASE ERA"/>
    <property type="match status" value="1"/>
</dbReference>
<evidence type="ECO:0008006" key="8">
    <source>
        <dbReference type="Google" id="ProtNLM"/>
    </source>
</evidence>
<dbReference type="NCBIfam" id="NF000908">
    <property type="entry name" value="PRK00089.1"/>
    <property type="match status" value="1"/>
</dbReference>
<keyword evidence="2" id="KW-0547">Nucleotide-binding</keyword>
<dbReference type="Gene3D" id="3.40.50.300">
    <property type="entry name" value="P-loop containing nucleotide triphosphate hydrolases"/>
    <property type="match status" value="1"/>
</dbReference>
<sequence>MNVAIIGEPNAGKSTLINRFVGSKVSAVSSKSHTTRKSTLGVTTIKNNQICFLDTPGITDDSSRTTRELAQEAWDSLLDVDIVMLLVDSVKTIPGDKNLQFIYENLKKKKSEHKEFPSCILVLNKVDLFDKIPAEKKKPIIERFTRHFPDLTTVFSKVFSISALNGKKVLDLQNWLTSQAKPRNWEYHPDVKTDQSELQICEEIIREKIFKRINKEVPYAITLQNVGWTYLPNGSLRIDENILVKKPGHKKMVLGKSGKSIYGIIETASQDIQAVLNRDVTLILNVKLDKSNNNNTDQLL</sequence>
<evidence type="ECO:0000256" key="3">
    <source>
        <dbReference type="ARBA" id="ARBA00022884"/>
    </source>
</evidence>
<evidence type="ECO:0000313" key="7">
    <source>
        <dbReference type="EMBL" id="NDV34369.1"/>
    </source>
</evidence>
<dbReference type="HAMAP" id="MF_00367">
    <property type="entry name" value="GTPase_Era"/>
    <property type="match status" value="1"/>
</dbReference>
<dbReference type="InterPro" id="IPR009019">
    <property type="entry name" value="KH_sf_prok-type"/>
</dbReference>
<dbReference type="InterPro" id="IPR006073">
    <property type="entry name" value="GTP-bd"/>
</dbReference>
<dbReference type="EMBL" id="GIBP01005400">
    <property type="protein sequence ID" value="NDV34369.1"/>
    <property type="molecule type" value="Transcribed_RNA"/>
</dbReference>
<dbReference type="GO" id="GO:0005525">
    <property type="term" value="F:GTP binding"/>
    <property type="evidence" value="ECO:0007669"/>
    <property type="project" value="UniProtKB-KW"/>
</dbReference>
<protein>
    <recommendedName>
        <fullName evidence="8">Era-type G domain-containing protein</fullName>
    </recommendedName>
</protein>
<evidence type="ECO:0000256" key="1">
    <source>
        <dbReference type="ARBA" id="ARBA00007921"/>
    </source>
</evidence>
<dbReference type="Pfam" id="PF01926">
    <property type="entry name" value="MMR_HSR1"/>
    <property type="match status" value="1"/>
</dbReference>
<evidence type="ECO:0000259" key="6">
    <source>
        <dbReference type="Pfam" id="PF07650"/>
    </source>
</evidence>
<dbReference type="AlphaFoldDB" id="A0A6B2LBJ0"/>
<dbReference type="SUPFAM" id="SSF52540">
    <property type="entry name" value="P-loop containing nucleoside triphosphate hydrolases"/>
    <property type="match status" value="1"/>
</dbReference>
<dbReference type="GO" id="GO:0043024">
    <property type="term" value="F:ribosomal small subunit binding"/>
    <property type="evidence" value="ECO:0007669"/>
    <property type="project" value="TreeGrafter"/>
</dbReference>
<name>A0A6B2LBJ0_9EUKA</name>
<proteinExistence type="inferred from homology"/>
<dbReference type="InterPro" id="IPR005662">
    <property type="entry name" value="GTPase_Era-like"/>
</dbReference>
<dbReference type="CDD" id="cd22534">
    <property type="entry name" value="KH-II_Era"/>
    <property type="match status" value="1"/>
</dbReference>
<dbReference type="InterPro" id="IPR030388">
    <property type="entry name" value="G_ERA_dom"/>
</dbReference>
<dbReference type="GO" id="GO:0019843">
    <property type="term" value="F:rRNA binding"/>
    <property type="evidence" value="ECO:0007669"/>
    <property type="project" value="TreeGrafter"/>
</dbReference>
<dbReference type="Gene3D" id="3.30.300.20">
    <property type="match status" value="1"/>
</dbReference>
<reference evidence="7" key="1">
    <citation type="journal article" date="2020" name="J. Eukaryot. Microbiol.">
        <title>De novo Sequencing, Assembly and Annotation of the Transcriptome for the Free-Living Testate Amoeba Arcella intermedia.</title>
        <authorList>
            <person name="Ribeiro G.M."/>
            <person name="Porfirio-Sousa A.L."/>
            <person name="Maurer-Alcala X.X."/>
            <person name="Katz L.A."/>
            <person name="Lahr D.J.G."/>
        </authorList>
    </citation>
    <scope>NUCLEOTIDE SEQUENCE</scope>
</reference>
<dbReference type="CDD" id="cd04163">
    <property type="entry name" value="Era"/>
    <property type="match status" value="1"/>
</dbReference>
<evidence type="ECO:0000256" key="4">
    <source>
        <dbReference type="ARBA" id="ARBA00023134"/>
    </source>
</evidence>
<accession>A0A6B2LBJ0</accession>
<organism evidence="7">
    <name type="scientific">Arcella intermedia</name>
    <dbReference type="NCBI Taxonomy" id="1963864"/>
    <lineage>
        <taxon>Eukaryota</taxon>
        <taxon>Amoebozoa</taxon>
        <taxon>Tubulinea</taxon>
        <taxon>Elardia</taxon>
        <taxon>Arcellinida</taxon>
        <taxon>Sphaerothecina</taxon>
        <taxon>Arcellidae</taxon>
        <taxon>Arcella</taxon>
    </lineage>
</organism>
<dbReference type="InterPro" id="IPR015946">
    <property type="entry name" value="KH_dom-like_a/b"/>
</dbReference>
<dbReference type="InterPro" id="IPR004044">
    <property type="entry name" value="KH_dom_type_2"/>
</dbReference>
<dbReference type="Pfam" id="PF07650">
    <property type="entry name" value="KH_2"/>
    <property type="match status" value="1"/>
</dbReference>
<dbReference type="InterPro" id="IPR005225">
    <property type="entry name" value="Small_GTP-bd"/>
</dbReference>
<keyword evidence="4" id="KW-0342">GTP-binding</keyword>
<feature type="domain" description="G" evidence="5">
    <location>
        <begin position="2"/>
        <end position="125"/>
    </location>
</feature>
<dbReference type="SUPFAM" id="SSF54814">
    <property type="entry name" value="Prokaryotic type KH domain (KH-domain type II)"/>
    <property type="match status" value="1"/>
</dbReference>
<dbReference type="NCBIfam" id="TIGR00436">
    <property type="entry name" value="era"/>
    <property type="match status" value="1"/>
</dbReference>
<keyword evidence="3" id="KW-0694">RNA-binding</keyword>